<keyword evidence="12" id="KW-1185">Reference proteome</keyword>
<dbReference type="Proteomes" id="UP000295543">
    <property type="component" value="Unassembled WGS sequence"/>
</dbReference>
<dbReference type="Pfam" id="PF00691">
    <property type="entry name" value="OmpA"/>
    <property type="match status" value="1"/>
</dbReference>
<feature type="region of interest" description="Disordered" evidence="8">
    <location>
        <begin position="120"/>
        <end position="141"/>
    </location>
</feature>
<name>A0A4R5U7X8_9GAMM</name>
<dbReference type="EMBL" id="SMTG01000004">
    <property type="protein sequence ID" value="TDK30579.1"/>
    <property type="molecule type" value="Genomic_DNA"/>
</dbReference>
<keyword evidence="11" id="KW-0966">Cell projection</keyword>
<dbReference type="RefSeq" id="WP_133393664.1">
    <property type="nucleotide sequence ID" value="NZ_SMTG01000004.1"/>
</dbReference>
<dbReference type="SUPFAM" id="SSF103088">
    <property type="entry name" value="OmpA-like"/>
    <property type="match status" value="1"/>
</dbReference>
<gene>
    <name evidence="11" type="primary">motD</name>
    <name evidence="11" type="ORF">E2F49_09405</name>
</gene>
<evidence type="ECO:0000256" key="1">
    <source>
        <dbReference type="ARBA" id="ARBA00004162"/>
    </source>
</evidence>
<dbReference type="InterPro" id="IPR036737">
    <property type="entry name" value="OmpA-like_sf"/>
</dbReference>
<dbReference type="OrthoDB" id="9815217at2"/>
<dbReference type="InterPro" id="IPR050330">
    <property type="entry name" value="Bact_OuterMem_StrucFunc"/>
</dbReference>
<keyword evidence="11" id="KW-0282">Flagellum</keyword>
<comment type="similarity">
    <text evidence="2">Belongs to the MotB family.</text>
</comment>
<dbReference type="PANTHER" id="PTHR30329">
    <property type="entry name" value="STATOR ELEMENT OF FLAGELLAR MOTOR COMPLEX"/>
    <property type="match status" value="1"/>
</dbReference>
<evidence type="ECO:0000256" key="6">
    <source>
        <dbReference type="ARBA" id="ARBA00023136"/>
    </source>
</evidence>
<dbReference type="PROSITE" id="PS51123">
    <property type="entry name" value="OMPA_2"/>
    <property type="match status" value="1"/>
</dbReference>
<proteinExistence type="inferred from homology"/>
<sequence>MAKKHAHEEHANHEAWAIPYGDLVTLLLAFFVVMYAISSVNEGKYRAVSDSLNAAFGGPPRSIEPVQLGRTQRLGSSYDRPSMMTAAAKNGPAPASMMIQQRLQQTMDIPRYATGPDIHAHGGALDGGVSGDGAGSGRSGEGDLVSLGRNIQEALSELVQKNLVTLRRGQNYLEVEIQSDILFSSGVAVPSSAASETIRKVAGVLREVPNAMRVEGYTDNQPIRSALFPSNWELSTARAASVVHILAAEGIAQSRLGIVGYGEFQPIADNATVEGRNANRRVMLVILAAPQGPDAVPTQAAIAAAPAPVPLDESADPAAGAH</sequence>
<dbReference type="InterPro" id="IPR006665">
    <property type="entry name" value="OmpA-like"/>
</dbReference>
<organism evidence="11 12">
    <name type="scientific">Luteimonas terrae</name>
    <dbReference type="NCBI Taxonomy" id="1530191"/>
    <lineage>
        <taxon>Bacteria</taxon>
        <taxon>Pseudomonadati</taxon>
        <taxon>Pseudomonadota</taxon>
        <taxon>Gammaproteobacteria</taxon>
        <taxon>Lysobacterales</taxon>
        <taxon>Lysobacteraceae</taxon>
        <taxon>Luteimonas</taxon>
    </lineage>
</organism>
<evidence type="ECO:0000256" key="7">
    <source>
        <dbReference type="PROSITE-ProRule" id="PRU00473"/>
    </source>
</evidence>
<evidence type="ECO:0000256" key="4">
    <source>
        <dbReference type="ARBA" id="ARBA00022692"/>
    </source>
</evidence>
<keyword evidence="6 7" id="KW-0472">Membrane</keyword>
<evidence type="ECO:0000313" key="12">
    <source>
        <dbReference type="Proteomes" id="UP000295543"/>
    </source>
</evidence>
<reference evidence="11 12" key="1">
    <citation type="submission" date="2019-03" db="EMBL/GenBank/DDBJ databases">
        <title>Luteimonas zhaokaii sp.nov., isolated from the rectal contents of Plateau pika in Yushu, Qinghai Province, China.</title>
        <authorList>
            <person name="Zhang G."/>
        </authorList>
    </citation>
    <scope>NUCLEOTIDE SEQUENCE [LARGE SCALE GENOMIC DNA]</scope>
    <source>
        <strain evidence="11 12">THG-MD21</strain>
    </source>
</reference>
<protein>
    <submittedName>
        <fullName evidence="11">Flagellar motor protein MotD</fullName>
    </submittedName>
</protein>
<keyword evidence="4 9" id="KW-0812">Transmembrane</keyword>
<dbReference type="GO" id="GO:0005886">
    <property type="term" value="C:plasma membrane"/>
    <property type="evidence" value="ECO:0007669"/>
    <property type="project" value="UniProtKB-SubCell"/>
</dbReference>
<dbReference type="CDD" id="cd07185">
    <property type="entry name" value="OmpA_C-like"/>
    <property type="match status" value="1"/>
</dbReference>
<feature type="transmembrane region" description="Helical" evidence="9">
    <location>
        <begin position="17"/>
        <end position="37"/>
    </location>
</feature>
<keyword evidence="11" id="KW-0969">Cilium</keyword>
<comment type="caution">
    <text evidence="11">The sequence shown here is derived from an EMBL/GenBank/DDBJ whole genome shotgun (WGS) entry which is preliminary data.</text>
</comment>
<dbReference type="Gene3D" id="3.30.1330.60">
    <property type="entry name" value="OmpA-like domain"/>
    <property type="match status" value="1"/>
</dbReference>
<evidence type="ECO:0000259" key="10">
    <source>
        <dbReference type="PROSITE" id="PS51123"/>
    </source>
</evidence>
<evidence type="ECO:0000256" key="2">
    <source>
        <dbReference type="ARBA" id="ARBA00008914"/>
    </source>
</evidence>
<evidence type="ECO:0000256" key="3">
    <source>
        <dbReference type="ARBA" id="ARBA00022475"/>
    </source>
</evidence>
<evidence type="ECO:0000313" key="11">
    <source>
        <dbReference type="EMBL" id="TDK30579.1"/>
    </source>
</evidence>
<dbReference type="PANTHER" id="PTHR30329:SF20">
    <property type="entry name" value="EXPORTED PROTEIN"/>
    <property type="match status" value="1"/>
</dbReference>
<accession>A0A4R5U7X8</accession>
<dbReference type="InterPro" id="IPR025713">
    <property type="entry name" value="MotB-like_N_dom"/>
</dbReference>
<keyword evidence="3" id="KW-1003">Cell membrane</keyword>
<comment type="subcellular location">
    <subcellularLocation>
        <location evidence="1">Cell membrane</location>
        <topology evidence="1">Single-pass membrane protein</topology>
    </subcellularLocation>
</comment>
<evidence type="ECO:0000256" key="5">
    <source>
        <dbReference type="ARBA" id="ARBA00022989"/>
    </source>
</evidence>
<evidence type="ECO:0000256" key="9">
    <source>
        <dbReference type="SAM" id="Phobius"/>
    </source>
</evidence>
<dbReference type="AlphaFoldDB" id="A0A4R5U7X8"/>
<evidence type="ECO:0000256" key="8">
    <source>
        <dbReference type="SAM" id="MobiDB-lite"/>
    </source>
</evidence>
<keyword evidence="5 9" id="KW-1133">Transmembrane helix</keyword>
<feature type="compositionally biased region" description="Gly residues" evidence="8">
    <location>
        <begin position="124"/>
        <end position="139"/>
    </location>
</feature>
<feature type="domain" description="OmpA-like" evidence="10">
    <location>
        <begin position="170"/>
        <end position="290"/>
    </location>
</feature>
<dbReference type="Pfam" id="PF13677">
    <property type="entry name" value="MotB_plug"/>
    <property type="match status" value="1"/>
</dbReference>